<dbReference type="Proteomes" id="UP000555546">
    <property type="component" value="Unassembled WGS sequence"/>
</dbReference>
<evidence type="ECO:0000313" key="1">
    <source>
        <dbReference type="EMBL" id="MBB5703853.1"/>
    </source>
</evidence>
<gene>
    <name evidence="1" type="ORF">FHS76_003766</name>
</gene>
<comment type="caution">
    <text evidence="1">The sequence shown here is derived from an EMBL/GenBank/DDBJ whole genome shotgun (WGS) entry which is preliminary data.</text>
</comment>
<accession>A0A7W9B085</accession>
<dbReference type="AlphaFoldDB" id="A0A7W9B085"/>
<reference evidence="1 2" key="1">
    <citation type="submission" date="2020-08" db="EMBL/GenBank/DDBJ databases">
        <title>Genomic Encyclopedia of Type Strains, Phase IV (KMG-IV): sequencing the most valuable type-strain genomes for metagenomic binning, comparative biology and taxonomic classification.</title>
        <authorList>
            <person name="Goeker M."/>
        </authorList>
    </citation>
    <scope>NUCLEOTIDE SEQUENCE [LARGE SCALE GENOMIC DNA]</scope>
    <source>
        <strain evidence="1 2">DSM 26944</strain>
    </source>
</reference>
<organism evidence="1 2">
    <name type="scientific">Brucella daejeonensis</name>
    <dbReference type="NCBI Taxonomy" id="659015"/>
    <lineage>
        <taxon>Bacteria</taxon>
        <taxon>Pseudomonadati</taxon>
        <taxon>Pseudomonadota</taxon>
        <taxon>Alphaproteobacteria</taxon>
        <taxon>Hyphomicrobiales</taxon>
        <taxon>Brucellaceae</taxon>
        <taxon>Brucella/Ochrobactrum group</taxon>
        <taxon>Brucella</taxon>
    </lineage>
</organism>
<dbReference type="EMBL" id="JACIJG010000019">
    <property type="protein sequence ID" value="MBB5703853.1"/>
    <property type="molecule type" value="Genomic_DNA"/>
</dbReference>
<sequence>MKQYCVNNIAQANGDHEVHTMAYGFLPSNRKDLG</sequence>
<name>A0A7W9B085_9HYPH</name>
<keyword evidence="2" id="KW-1185">Reference proteome</keyword>
<evidence type="ECO:0000313" key="2">
    <source>
        <dbReference type="Proteomes" id="UP000555546"/>
    </source>
</evidence>
<proteinExistence type="predicted"/>
<protein>
    <submittedName>
        <fullName evidence="1">Uncharacterized protein</fullName>
    </submittedName>
</protein>